<dbReference type="Pfam" id="PF07977">
    <property type="entry name" value="FabA"/>
    <property type="match status" value="1"/>
</dbReference>
<dbReference type="RefSeq" id="WP_229535645.1">
    <property type="nucleotide sequence ID" value="NZ_JAJHJB010000019.1"/>
</dbReference>
<dbReference type="SUPFAM" id="SSF54637">
    <property type="entry name" value="Thioesterase/thiol ester dehydrase-isomerase"/>
    <property type="match status" value="1"/>
</dbReference>
<protein>
    <recommendedName>
        <fullName evidence="5">Beta-hydroxyacyl-ACP dehydratase</fullName>
    </recommendedName>
</protein>
<keyword evidence="4" id="KW-1185">Reference proteome</keyword>
<reference evidence="3" key="1">
    <citation type="submission" date="2021-11" db="EMBL/GenBank/DDBJ databases">
        <title>Description of a new species Pelosinus isolated from the bottom sediments of Lake Baikal.</title>
        <authorList>
            <person name="Zakharyuk A."/>
        </authorList>
    </citation>
    <scope>NUCLEOTIDE SEQUENCE</scope>
    <source>
        <strain evidence="3">Bkl1</strain>
    </source>
</reference>
<dbReference type="InterPro" id="IPR013114">
    <property type="entry name" value="FabA_FabZ"/>
</dbReference>
<dbReference type="CDD" id="cd01288">
    <property type="entry name" value="FabZ"/>
    <property type="match status" value="1"/>
</dbReference>
<sequence>MLSFNEICKILEQKAPFVLVDKVLEIDKGKRIVAVKNVSGGELFSALHFPGNSVYPGILILESIAQTASILFSDSIDKDISTENQFLALGGIQRFQFLKVVRPGDTLIIEVEIIKGTLQMALTKVSVKMGDTIIGEGQMSFGVVKDGK</sequence>
<dbReference type="InterPro" id="IPR029069">
    <property type="entry name" value="HotDog_dom_sf"/>
</dbReference>
<dbReference type="PANTHER" id="PTHR30272">
    <property type="entry name" value="3-HYDROXYACYL-[ACYL-CARRIER-PROTEIN] DEHYDRATASE"/>
    <property type="match status" value="1"/>
</dbReference>
<dbReference type="PANTHER" id="PTHR30272:SF1">
    <property type="entry name" value="3-HYDROXYACYL-[ACYL-CARRIER-PROTEIN] DEHYDRATASE"/>
    <property type="match status" value="1"/>
</dbReference>
<accession>A0ABS8HWI0</accession>
<evidence type="ECO:0000313" key="3">
    <source>
        <dbReference type="EMBL" id="MCC5466502.1"/>
    </source>
</evidence>
<keyword evidence="2" id="KW-0456">Lyase</keyword>
<evidence type="ECO:0000256" key="2">
    <source>
        <dbReference type="ARBA" id="ARBA00023239"/>
    </source>
</evidence>
<name>A0ABS8HWI0_9FIRM</name>
<comment type="caution">
    <text evidence="3">The sequence shown here is derived from an EMBL/GenBank/DDBJ whole genome shotgun (WGS) entry which is preliminary data.</text>
</comment>
<gene>
    <name evidence="3" type="ORF">LMF89_14215</name>
</gene>
<dbReference type="Gene3D" id="3.10.129.10">
    <property type="entry name" value="Hotdog Thioesterase"/>
    <property type="match status" value="1"/>
</dbReference>
<evidence type="ECO:0008006" key="5">
    <source>
        <dbReference type="Google" id="ProtNLM"/>
    </source>
</evidence>
<evidence type="ECO:0000313" key="4">
    <source>
        <dbReference type="Proteomes" id="UP001165492"/>
    </source>
</evidence>
<dbReference type="Proteomes" id="UP001165492">
    <property type="component" value="Unassembled WGS sequence"/>
</dbReference>
<dbReference type="EMBL" id="JAJHJB010000019">
    <property type="protein sequence ID" value="MCC5466502.1"/>
    <property type="molecule type" value="Genomic_DNA"/>
</dbReference>
<proteinExistence type="inferred from homology"/>
<evidence type="ECO:0000256" key="1">
    <source>
        <dbReference type="ARBA" id="ARBA00009174"/>
    </source>
</evidence>
<comment type="similarity">
    <text evidence="1">Belongs to the thioester dehydratase family. FabZ subfamily.</text>
</comment>
<organism evidence="3 4">
    <name type="scientific">Pelosinus baikalensis</name>
    <dbReference type="NCBI Taxonomy" id="2892015"/>
    <lineage>
        <taxon>Bacteria</taxon>
        <taxon>Bacillati</taxon>
        <taxon>Bacillota</taxon>
        <taxon>Negativicutes</taxon>
        <taxon>Selenomonadales</taxon>
        <taxon>Sporomusaceae</taxon>
        <taxon>Pelosinus</taxon>
    </lineage>
</organism>